<keyword evidence="20" id="KW-1185">Reference proteome</keyword>
<evidence type="ECO:0000259" key="17">
    <source>
        <dbReference type="PROSITE" id="PS51192"/>
    </source>
</evidence>
<evidence type="ECO:0000256" key="13">
    <source>
        <dbReference type="HAMAP-Rule" id="MF_00204"/>
    </source>
</evidence>
<evidence type="ECO:0000256" key="11">
    <source>
        <dbReference type="ARBA" id="ARBA00026033"/>
    </source>
</evidence>
<keyword evidence="6 13" id="KW-0228">DNA excision</keyword>
<dbReference type="InterPro" id="IPR006935">
    <property type="entry name" value="Helicase/UvrB_N"/>
</dbReference>
<dbReference type="HAMAP" id="MF_00204">
    <property type="entry name" value="UvrB"/>
    <property type="match status" value="1"/>
</dbReference>
<keyword evidence="19" id="KW-0378">Hydrolase</keyword>
<feature type="domain" description="Helicase ATP-binding" evidence="17">
    <location>
        <begin position="60"/>
        <end position="213"/>
    </location>
</feature>
<evidence type="ECO:0000256" key="12">
    <source>
        <dbReference type="ARBA" id="ARBA00029504"/>
    </source>
</evidence>
<evidence type="ECO:0000256" key="4">
    <source>
        <dbReference type="ARBA" id="ARBA00022741"/>
    </source>
</evidence>
<comment type="subcellular location">
    <subcellularLocation>
        <location evidence="1 13 14">Cytoplasm</location>
    </subcellularLocation>
</comment>
<evidence type="ECO:0000259" key="16">
    <source>
        <dbReference type="PROSITE" id="PS50151"/>
    </source>
</evidence>
<dbReference type="SUPFAM" id="SSF46600">
    <property type="entry name" value="C-terminal UvrC-binding domain of UvrB"/>
    <property type="match status" value="1"/>
</dbReference>
<dbReference type="Gene3D" id="4.10.860.10">
    <property type="entry name" value="UVR domain"/>
    <property type="match status" value="1"/>
</dbReference>
<keyword evidence="5 13" id="KW-0227">DNA damage</keyword>
<dbReference type="NCBIfam" id="NF003673">
    <property type="entry name" value="PRK05298.1"/>
    <property type="match status" value="1"/>
</dbReference>
<evidence type="ECO:0000256" key="8">
    <source>
        <dbReference type="ARBA" id="ARBA00022881"/>
    </source>
</evidence>
<dbReference type="InterPro" id="IPR024759">
    <property type="entry name" value="UvrB_YAD/RRR_dom"/>
</dbReference>
<dbReference type="InterPro" id="IPR001943">
    <property type="entry name" value="UVR_dom"/>
</dbReference>
<dbReference type="Pfam" id="PF04851">
    <property type="entry name" value="ResIII"/>
    <property type="match status" value="1"/>
</dbReference>
<comment type="domain">
    <text evidence="13">The beta-hairpin motif is involved in DNA binding.</text>
</comment>
<dbReference type="Pfam" id="PF00271">
    <property type="entry name" value="Helicase_C"/>
    <property type="match status" value="1"/>
</dbReference>
<evidence type="ECO:0000256" key="2">
    <source>
        <dbReference type="ARBA" id="ARBA00008533"/>
    </source>
</evidence>
<dbReference type="GO" id="GO:0016787">
    <property type="term" value="F:hydrolase activity"/>
    <property type="evidence" value="ECO:0007669"/>
    <property type="project" value="UniProtKB-KW"/>
</dbReference>
<dbReference type="InterPro" id="IPR001650">
    <property type="entry name" value="Helicase_C-like"/>
</dbReference>
<keyword evidence="10 13" id="KW-0742">SOS response</keyword>
<dbReference type="InterPro" id="IPR041471">
    <property type="entry name" value="UvrB_inter"/>
</dbReference>
<evidence type="ECO:0000256" key="10">
    <source>
        <dbReference type="ARBA" id="ARBA00023236"/>
    </source>
</evidence>
<feature type="domain" description="UVR" evidence="16">
    <location>
        <begin position="671"/>
        <end position="706"/>
    </location>
</feature>
<evidence type="ECO:0000313" key="20">
    <source>
        <dbReference type="Proteomes" id="UP001139031"/>
    </source>
</evidence>
<dbReference type="RefSeq" id="WP_224197237.1">
    <property type="nucleotide sequence ID" value="NZ_JAIRAU010000057.1"/>
</dbReference>
<dbReference type="InterPro" id="IPR036876">
    <property type="entry name" value="UVR_dom_sf"/>
</dbReference>
<dbReference type="PANTHER" id="PTHR24029:SF0">
    <property type="entry name" value="UVRABC SYSTEM PROTEIN B"/>
    <property type="match status" value="1"/>
</dbReference>
<feature type="short sequence motif" description="Beta-hairpin" evidence="13">
    <location>
        <begin position="126"/>
        <end position="149"/>
    </location>
</feature>
<dbReference type="SMART" id="SM00487">
    <property type="entry name" value="DEXDc"/>
    <property type="match status" value="1"/>
</dbReference>
<comment type="similarity">
    <text evidence="2 13 14">Belongs to the UvrB family.</text>
</comment>
<evidence type="ECO:0000256" key="1">
    <source>
        <dbReference type="ARBA" id="ARBA00004496"/>
    </source>
</evidence>
<evidence type="ECO:0000259" key="18">
    <source>
        <dbReference type="PROSITE" id="PS51194"/>
    </source>
</evidence>
<feature type="region of interest" description="Disordered" evidence="15">
    <location>
        <begin position="635"/>
        <end position="654"/>
    </location>
</feature>
<accession>A0ABS7U4L2</accession>
<evidence type="ECO:0000256" key="15">
    <source>
        <dbReference type="SAM" id="MobiDB-lite"/>
    </source>
</evidence>
<comment type="subunit">
    <text evidence="11 13 14">Forms a heterotetramer with UvrA during the search for lesions. Interacts with UvrC in an incision complex.</text>
</comment>
<dbReference type="PROSITE" id="PS51194">
    <property type="entry name" value="HELICASE_CTER"/>
    <property type="match status" value="1"/>
</dbReference>
<evidence type="ECO:0000256" key="14">
    <source>
        <dbReference type="RuleBase" id="RU003587"/>
    </source>
</evidence>
<dbReference type="InterPro" id="IPR027417">
    <property type="entry name" value="P-loop_NTPase"/>
</dbReference>
<dbReference type="CDD" id="cd17916">
    <property type="entry name" value="DEXHc_UvrB"/>
    <property type="match status" value="1"/>
</dbReference>
<dbReference type="PROSITE" id="PS51192">
    <property type="entry name" value="HELICASE_ATP_BIND_1"/>
    <property type="match status" value="1"/>
</dbReference>
<sequence length="713" mass="80482">MAAKARNRARGQSVPVNEPGIEWDLASAVKPTIAADRPFRLVTQFEPAGGQPAAIKQLVEGVQRGDKYQHLLGITGSGKTFTIANVIAQVQRPTLILAHNKTLAAQLYGEFKALFPDNAVEYFVSYYDYYQPEAYLPSTDTFIEKDSMINEQIDRLRHAATYSLLSRRDVIIIASVSCIYGIGAAEAYYGMVATLSVGESLDRDQLLRRLVEMQYERNDIDFHRGTFRVRGDVVEVFPAYEDEKAIRIEFFGDEVEAIREVDALRGAVRGTMQRVTIFPASHYVTPASQLRKAINGIKLELHDRLVELKEKIRLVEAQRLEQRTMFDLEMLEEMGFCSGIENYSRHLTMRKVGEPPPTLIDYFAPDFLTIVDESHQTIPQVGAMYNGDRSRKTTLVEHGFRLPSALDNRPLKFDEWESRLHQVIFMSATPAEYELRKTEGVVVEQIIRPTGLLDPEIHVRPIAGQVDELLAEIRARIAKNERVLVTTLTKRMAEDLTEYYGDLGLRVRYLHSDVETLERVEILRGLRRGEFDVLVGINLLREGLDLPEVSLVAILDADKEGFLREYKSLIQTCGRAARNLHGTVLMFADRMTDSMRACIEETTRRREVQAAYNQEHGIVPRSTHAAINPLEADAKPEAAPARGKQAKAPANELPVGLGPLTDAELLPGELDARIGELRAQMVDLAKALRYEEAARVRDRIRVLEARRLEFVDA</sequence>
<dbReference type="Proteomes" id="UP001139031">
    <property type="component" value="Unassembled WGS sequence"/>
</dbReference>
<reference evidence="19" key="1">
    <citation type="submission" date="2021-08" db="EMBL/GenBank/DDBJ databases">
        <authorList>
            <person name="Stevens D.C."/>
        </authorList>
    </citation>
    <scope>NUCLEOTIDE SEQUENCE</scope>
    <source>
        <strain evidence="19">DSM 53165</strain>
    </source>
</reference>
<evidence type="ECO:0000256" key="9">
    <source>
        <dbReference type="ARBA" id="ARBA00023204"/>
    </source>
</evidence>
<dbReference type="EMBL" id="JAIRAU010000057">
    <property type="protein sequence ID" value="MBZ5715497.1"/>
    <property type="molecule type" value="Genomic_DNA"/>
</dbReference>
<comment type="caution">
    <text evidence="19">The sequence shown here is derived from an EMBL/GenBank/DDBJ whole genome shotgun (WGS) entry which is preliminary data.</text>
</comment>
<dbReference type="NCBIfam" id="TIGR00631">
    <property type="entry name" value="uvrb"/>
    <property type="match status" value="1"/>
</dbReference>
<gene>
    <name evidence="13 19" type="primary">uvrB</name>
    <name evidence="19" type="ORF">K7C98_40200</name>
</gene>
<dbReference type="SUPFAM" id="SSF52540">
    <property type="entry name" value="P-loop containing nucleoside triphosphate hydrolases"/>
    <property type="match status" value="2"/>
</dbReference>
<dbReference type="Pfam" id="PF17757">
    <property type="entry name" value="UvrB_inter"/>
    <property type="match status" value="1"/>
</dbReference>
<dbReference type="Pfam" id="PF02151">
    <property type="entry name" value="UVR"/>
    <property type="match status" value="1"/>
</dbReference>
<comment type="function">
    <text evidence="13">The UvrABC repair system catalyzes the recognition and processing of DNA lesions. A damage recognition complex composed of 2 UvrA and 2 UvrB subunits scans DNA for abnormalities. Upon binding of the UvrA(2)B(2) complex to a putative damaged site, the DNA wraps around one UvrB monomer. DNA wrap is dependent on ATP binding by UvrB and probably causes local melting of the DNA helix, facilitating insertion of UvrB beta-hairpin between the DNA strands. Then UvrB probes one DNA strand for the presence of a lesion. If a lesion is found the UvrA subunits dissociate and the UvrB-DNA preincision complex is formed. This complex is subsequently bound by UvrC and the second UvrB is released. If no lesion is found, the DNA wraps around the other UvrB subunit that will check the other stand for damage.</text>
</comment>
<feature type="domain" description="Helicase C-terminal" evidence="18">
    <location>
        <begin position="465"/>
        <end position="627"/>
    </location>
</feature>
<keyword evidence="8 13" id="KW-0267">Excision nuclease</keyword>
<keyword evidence="4 13" id="KW-0547">Nucleotide-binding</keyword>
<dbReference type="CDD" id="cd18790">
    <property type="entry name" value="SF2_C_UvrB"/>
    <property type="match status" value="1"/>
</dbReference>
<dbReference type="PROSITE" id="PS50151">
    <property type="entry name" value="UVR"/>
    <property type="match status" value="1"/>
</dbReference>
<dbReference type="SMART" id="SM00490">
    <property type="entry name" value="HELICc"/>
    <property type="match status" value="1"/>
</dbReference>
<feature type="binding site" evidence="13">
    <location>
        <begin position="73"/>
        <end position="80"/>
    </location>
    <ligand>
        <name>ATP</name>
        <dbReference type="ChEBI" id="CHEBI:30616"/>
    </ligand>
</feature>
<name>A0ABS7U4L2_9BACT</name>
<keyword evidence="7 13" id="KW-0067">ATP-binding</keyword>
<keyword evidence="3 13" id="KW-0963">Cytoplasm</keyword>
<proteinExistence type="inferred from homology"/>
<dbReference type="Pfam" id="PF12344">
    <property type="entry name" value="UvrB"/>
    <property type="match status" value="1"/>
</dbReference>
<dbReference type="PANTHER" id="PTHR24029">
    <property type="entry name" value="UVRABC SYSTEM PROTEIN B"/>
    <property type="match status" value="1"/>
</dbReference>
<organism evidence="19 20">
    <name type="scientific">Nannocystis pusilla</name>
    <dbReference type="NCBI Taxonomy" id="889268"/>
    <lineage>
        <taxon>Bacteria</taxon>
        <taxon>Pseudomonadati</taxon>
        <taxon>Myxococcota</taxon>
        <taxon>Polyangia</taxon>
        <taxon>Nannocystales</taxon>
        <taxon>Nannocystaceae</taxon>
        <taxon>Nannocystis</taxon>
    </lineage>
</organism>
<dbReference type="InterPro" id="IPR014001">
    <property type="entry name" value="Helicase_ATP-bd"/>
</dbReference>
<keyword evidence="9 13" id="KW-0234">DNA repair</keyword>
<protein>
    <recommendedName>
        <fullName evidence="12 13">UvrABC system protein B</fullName>
        <shortName evidence="13">Protein UvrB</shortName>
    </recommendedName>
    <alternativeName>
        <fullName evidence="13">Excinuclease ABC subunit B</fullName>
    </alternativeName>
</protein>
<dbReference type="InterPro" id="IPR004807">
    <property type="entry name" value="UvrB"/>
</dbReference>
<evidence type="ECO:0000313" key="19">
    <source>
        <dbReference type="EMBL" id="MBZ5715497.1"/>
    </source>
</evidence>
<evidence type="ECO:0000256" key="5">
    <source>
        <dbReference type="ARBA" id="ARBA00022763"/>
    </source>
</evidence>
<evidence type="ECO:0000256" key="7">
    <source>
        <dbReference type="ARBA" id="ARBA00022840"/>
    </source>
</evidence>
<evidence type="ECO:0000256" key="6">
    <source>
        <dbReference type="ARBA" id="ARBA00022769"/>
    </source>
</evidence>
<evidence type="ECO:0000256" key="3">
    <source>
        <dbReference type="ARBA" id="ARBA00022490"/>
    </source>
</evidence>
<dbReference type="Gene3D" id="3.40.50.300">
    <property type="entry name" value="P-loop containing nucleotide triphosphate hydrolases"/>
    <property type="match status" value="3"/>
</dbReference>